<keyword evidence="5" id="KW-1185">Reference proteome</keyword>
<dbReference type="InterPro" id="IPR022998">
    <property type="entry name" value="ThiamineP_synth_TenI"/>
</dbReference>
<dbReference type="Proteomes" id="UP000030889">
    <property type="component" value="Unassembled WGS sequence"/>
</dbReference>
<dbReference type="RefSeq" id="WP_035472772.1">
    <property type="nucleotide sequence ID" value="NZ_JRGF01000005.1"/>
</dbReference>
<evidence type="ECO:0000256" key="2">
    <source>
        <dbReference type="ARBA" id="ARBA00022977"/>
    </source>
</evidence>
<reference evidence="4 5" key="1">
    <citation type="submission" date="2014-09" db="EMBL/GenBank/DDBJ databases">
        <title>Alistipes sp. 627, sp. nov., a novel member of the family Rikenellaceae isolated from human faeces.</title>
        <authorList>
            <person name="Shkoporov A.N."/>
            <person name="Chaplin A.V."/>
            <person name="Motuzova O.V."/>
            <person name="Kafarskaia L.I."/>
            <person name="Khokhlova E.V."/>
            <person name="Efimov B.A."/>
        </authorList>
    </citation>
    <scope>NUCLEOTIDE SEQUENCE [LARGE SCALE GENOMIC DNA]</scope>
    <source>
        <strain evidence="4 5">627</strain>
    </source>
</reference>
<evidence type="ECO:0000259" key="3">
    <source>
        <dbReference type="Pfam" id="PF02581"/>
    </source>
</evidence>
<dbReference type="InterPro" id="IPR036206">
    <property type="entry name" value="ThiamineP_synth_sf"/>
</dbReference>
<comment type="pathway">
    <text evidence="1">Cofactor biosynthesis; thiamine diphosphate biosynthesis.</text>
</comment>
<accession>A0ABR4YJ00</accession>
<dbReference type="EMBL" id="JRGF01000005">
    <property type="protein sequence ID" value="KHE42220.1"/>
    <property type="molecule type" value="Genomic_DNA"/>
</dbReference>
<dbReference type="SUPFAM" id="SSF51391">
    <property type="entry name" value="Thiamin phosphate synthase"/>
    <property type="match status" value="1"/>
</dbReference>
<protein>
    <recommendedName>
        <fullName evidence="3">Thiamine phosphate synthase/TenI domain-containing protein</fullName>
    </recommendedName>
</protein>
<keyword evidence="2" id="KW-0784">Thiamine biosynthesis</keyword>
<proteinExistence type="predicted"/>
<dbReference type="Pfam" id="PF02581">
    <property type="entry name" value="TMP-TENI"/>
    <property type="match status" value="1"/>
</dbReference>
<name>A0ABR4YJ00_9BACT</name>
<organism evidence="4 5">
    <name type="scientific">Alistipes inops</name>
    <dbReference type="NCBI Taxonomy" id="1501391"/>
    <lineage>
        <taxon>Bacteria</taxon>
        <taxon>Pseudomonadati</taxon>
        <taxon>Bacteroidota</taxon>
        <taxon>Bacteroidia</taxon>
        <taxon>Bacteroidales</taxon>
        <taxon>Rikenellaceae</taxon>
        <taxon>Alistipes</taxon>
    </lineage>
</organism>
<evidence type="ECO:0000313" key="4">
    <source>
        <dbReference type="EMBL" id="KHE42220.1"/>
    </source>
</evidence>
<dbReference type="PANTHER" id="PTHR20857:SF15">
    <property type="entry name" value="THIAMINE-PHOSPHATE SYNTHASE"/>
    <property type="match status" value="1"/>
</dbReference>
<dbReference type="Gene3D" id="3.20.20.70">
    <property type="entry name" value="Aldolase class I"/>
    <property type="match status" value="1"/>
</dbReference>
<dbReference type="InterPro" id="IPR013785">
    <property type="entry name" value="Aldolase_TIM"/>
</dbReference>
<feature type="domain" description="Thiamine phosphate synthase/TenI" evidence="3">
    <location>
        <begin position="6"/>
        <end position="173"/>
    </location>
</feature>
<evidence type="ECO:0000256" key="1">
    <source>
        <dbReference type="ARBA" id="ARBA00004948"/>
    </source>
</evidence>
<gene>
    <name evidence="4" type="ORF">LG35_04780</name>
</gene>
<evidence type="ECO:0000313" key="5">
    <source>
        <dbReference type="Proteomes" id="UP000030889"/>
    </source>
</evidence>
<comment type="caution">
    <text evidence="4">The sequence shown here is derived from an EMBL/GenBank/DDBJ whole genome shotgun (WGS) entry which is preliminary data.</text>
</comment>
<sequence>MKLIVITSPEFLPGETELMQAMLEEGLDRIHLRKPGCTAAELAALIERFPAPFRPRITLHDHFPLQRTYGLGGVHLNGRNPDLPDGYRGTVSRSCHSLEEVAAHRTATDYLFLSPVFDSISKQGYRSAFPPAALREAAAAGIIDEKVLALGGVSEANLPEVRDYGFGGAALLGDIWARFRSPADTAEVLRHFRRLLQAAR</sequence>
<dbReference type="PANTHER" id="PTHR20857">
    <property type="entry name" value="THIAMINE-PHOSPHATE PYROPHOSPHORYLASE"/>
    <property type="match status" value="1"/>
</dbReference>
<dbReference type="CDD" id="cd00564">
    <property type="entry name" value="TMP_TenI"/>
    <property type="match status" value="1"/>
</dbReference>